<reference evidence="2" key="1">
    <citation type="journal article" date="2021" name="Proc. Natl. Acad. Sci. U.S.A.">
        <title>A Catalog of Tens of Thousands of Viruses from Human Metagenomes Reveals Hidden Associations with Chronic Diseases.</title>
        <authorList>
            <person name="Tisza M.J."/>
            <person name="Buck C.B."/>
        </authorList>
    </citation>
    <scope>NUCLEOTIDE SEQUENCE</scope>
    <source>
        <strain evidence="2">CtcKt3</strain>
    </source>
</reference>
<feature type="region of interest" description="Disordered" evidence="1">
    <location>
        <begin position="195"/>
        <end position="220"/>
    </location>
</feature>
<evidence type="ECO:0000313" key="2">
    <source>
        <dbReference type="EMBL" id="DAD90380.1"/>
    </source>
</evidence>
<accession>A0A8S5N7B9</accession>
<sequence>MDNTAHYAMYVIGTVESNCDWGACNYVDAITMGMMQWYGTRARDLMKRGSTADPDGWSTFATAAPTLAQQVQDNTVNWTTRYLSTAEGNAWKTWAQRDQNHMFQEAQWEDDWKGYMSTMDRYGFPAGNVKERILWASAYHQSPARAQHVLASCSATATLKLLYTTIMADGILGQYRNRYTTVYNLLKAWDGTSAPPDFGQTSNPSDTPGGDHPGIGGSPASTAWIQLHGDNLIYHTDDTTAIFVKSSAQTWIYKTSKSTKPSGGQTSGGSSSGSSSKDAERVVEWLRARIGKYAYSQGGGRLDPDSSGYGDCSSVCWRAYQNVLGIDVGTWTGAMAGKGSRVCGSSDTSITNAIAKAHAADLLLLDWGAYTQAWDHVEMFTADGKDETLSHGGPGHGPNLRVASDAMHRASRWEIRRYITN</sequence>
<organism evidence="2">
    <name type="scientific">Podoviridae sp. ctcKt3</name>
    <dbReference type="NCBI Taxonomy" id="2826566"/>
    <lineage>
        <taxon>Viruses</taxon>
        <taxon>Duplodnaviria</taxon>
        <taxon>Heunggongvirae</taxon>
        <taxon>Uroviricota</taxon>
        <taxon>Caudoviricetes</taxon>
    </lineage>
</organism>
<feature type="region of interest" description="Disordered" evidence="1">
    <location>
        <begin position="256"/>
        <end position="278"/>
    </location>
</feature>
<dbReference type="Gene3D" id="3.90.1720.10">
    <property type="entry name" value="endopeptidase domain like (from Nostoc punctiforme)"/>
    <property type="match status" value="1"/>
</dbReference>
<proteinExistence type="predicted"/>
<protein>
    <submittedName>
        <fullName evidence="2">Type VI secretion exported 1</fullName>
    </submittedName>
</protein>
<evidence type="ECO:0000256" key="1">
    <source>
        <dbReference type="SAM" id="MobiDB-lite"/>
    </source>
</evidence>
<dbReference type="EMBL" id="BK015084">
    <property type="protein sequence ID" value="DAD90380.1"/>
    <property type="molecule type" value="Genomic_DNA"/>
</dbReference>
<name>A0A8S5N7B9_9CAUD</name>